<evidence type="ECO:0008006" key="4">
    <source>
        <dbReference type="Google" id="ProtNLM"/>
    </source>
</evidence>
<dbReference type="Proteomes" id="UP000295351">
    <property type="component" value="Unassembled WGS sequence"/>
</dbReference>
<dbReference type="EMBL" id="SLVX01000001">
    <property type="protein sequence ID" value="TCN48723.1"/>
    <property type="molecule type" value="Genomic_DNA"/>
</dbReference>
<feature type="region of interest" description="Disordered" evidence="1">
    <location>
        <begin position="113"/>
        <end position="136"/>
    </location>
</feature>
<evidence type="ECO:0000256" key="1">
    <source>
        <dbReference type="SAM" id="MobiDB-lite"/>
    </source>
</evidence>
<proteinExistence type="predicted"/>
<evidence type="ECO:0000313" key="2">
    <source>
        <dbReference type="EMBL" id="TCN48723.1"/>
    </source>
</evidence>
<keyword evidence="3" id="KW-1185">Reference proteome</keyword>
<protein>
    <recommendedName>
        <fullName evidence="4">TolB-like protein</fullName>
    </recommendedName>
</protein>
<comment type="caution">
    <text evidence="2">The sequence shown here is derived from an EMBL/GenBank/DDBJ whole genome shotgun (WGS) entry which is preliminary data.</text>
</comment>
<organism evidence="2 3">
    <name type="scientific">Shinella granuli</name>
    <dbReference type="NCBI Taxonomy" id="323621"/>
    <lineage>
        <taxon>Bacteria</taxon>
        <taxon>Pseudomonadati</taxon>
        <taxon>Pseudomonadota</taxon>
        <taxon>Alphaproteobacteria</taxon>
        <taxon>Hyphomicrobiales</taxon>
        <taxon>Rhizobiaceae</taxon>
        <taxon>Shinella</taxon>
    </lineage>
</organism>
<dbReference type="AlphaFoldDB" id="A0A4R2D4B2"/>
<reference evidence="2 3" key="1">
    <citation type="submission" date="2019-03" db="EMBL/GenBank/DDBJ databases">
        <title>Genomic Encyclopedia of Type Strains, Phase IV (KMG-IV): sequencing the most valuable type-strain genomes for metagenomic binning, comparative biology and taxonomic classification.</title>
        <authorList>
            <person name="Goeker M."/>
        </authorList>
    </citation>
    <scope>NUCLEOTIDE SEQUENCE [LARGE SCALE GENOMIC DNA]</scope>
    <source>
        <strain evidence="2 3">DSM 18401</strain>
    </source>
</reference>
<evidence type="ECO:0000313" key="3">
    <source>
        <dbReference type="Proteomes" id="UP000295351"/>
    </source>
</evidence>
<sequence length="365" mass="39424">MSRTDRPACERVRRALDAIIASEAFARSERLRSFLSYIVENELSGKAAQLKGYTIGIDVFGRPPGFDAGNDPLVRVQAGKLRKLLEQYYETEGATDRLRIRVPLGSYVPEYSAAEDEPETAGKAPHTPPSTVRPLRQKPAVRRSWLPAPVSSPLALFSLLPLFFLAPSIYPDASSTAIAKAQLVLSVQNKLAGRVQALPSLHIMQCWPSGGECNALARAIAGSAGYHRTVHLVDSRDAAEPHALSYAIRIESQPNGQGIYARLVHQPSGTTVFTRHFSREQLRGEGGIAYEAVTFTARALTATGPLYRHAMRTGVASNLMECLAQGEQDPPRGTPLAGEPAACSHLPAALADVSPEEGPDITLTR</sequence>
<gene>
    <name evidence="2" type="ORF">EV665_101461</name>
</gene>
<dbReference type="RefSeq" id="WP_133032931.1">
    <property type="nucleotide sequence ID" value="NZ_BAABEI010000012.1"/>
</dbReference>
<accession>A0A4R2D4B2</accession>
<name>A0A4R2D4B2_SHIGR</name>